<organism evidence="9 10">
    <name type="scientific">Aquatica leii</name>
    <dbReference type="NCBI Taxonomy" id="1421715"/>
    <lineage>
        <taxon>Eukaryota</taxon>
        <taxon>Metazoa</taxon>
        <taxon>Ecdysozoa</taxon>
        <taxon>Arthropoda</taxon>
        <taxon>Hexapoda</taxon>
        <taxon>Insecta</taxon>
        <taxon>Pterygota</taxon>
        <taxon>Neoptera</taxon>
        <taxon>Endopterygota</taxon>
        <taxon>Coleoptera</taxon>
        <taxon>Polyphaga</taxon>
        <taxon>Elateriformia</taxon>
        <taxon>Elateroidea</taxon>
        <taxon>Lampyridae</taxon>
        <taxon>Luciolinae</taxon>
        <taxon>Aquatica</taxon>
    </lineage>
</organism>
<comment type="similarity">
    <text evidence="4">Belongs to the ELP5 family.</text>
</comment>
<comment type="pathway">
    <text evidence="3">tRNA modification; 5-methoxycarbonylmethyl-2-thiouridine-tRNA biosynthesis.</text>
</comment>
<dbReference type="PANTHER" id="PTHR15641">
    <property type="entry name" value="ELONGATOR COMPLEX PROTEIN 5"/>
    <property type="match status" value="1"/>
</dbReference>
<evidence type="ECO:0000256" key="6">
    <source>
        <dbReference type="ARBA" id="ARBA00022490"/>
    </source>
</evidence>
<dbReference type="Pfam" id="PF10483">
    <property type="entry name" value="Elong_Iki1"/>
    <property type="match status" value="2"/>
</dbReference>
<dbReference type="GO" id="GO:0005634">
    <property type="term" value="C:nucleus"/>
    <property type="evidence" value="ECO:0007669"/>
    <property type="project" value="UniProtKB-SubCell"/>
</dbReference>
<keyword evidence="6" id="KW-0963">Cytoplasm</keyword>
<evidence type="ECO:0000256" key="5">
    <source>
        <dbReference type="ARBA" id="ARBA00020264"/>
    </source>
</evidence>
<evidence type="ECO:0000256" key="2">
    <source>
        <dbReference type="ARBA" id="ARBA00004496"/>
    </source>
</evidence>
<sequence length="258" mass="30074">MFTAHLNNNPLSKFILIEDCIKQPSKSFLRVLIDSHTKYGKILYFTFEGVYKIIPNVTTTYDCVSNCNGWLASHRTDFMQQVKAITTDSSVIVIDSLVHAVMQHTFRKIYTTIKELMDNKNILRVIAVFHVDLENSTLRYFQHLATMQLILQPEERISYVYKKGRKVIAQTESYRIENGILKCEQIKPVTAKVLLQNLNPEELSTFRISLNDNEKELRNQVVLPYLPKENDKGEGQIFYEFDQVDDWDEEDPDDDLDI</sequence>
<dbReference type="InterPro" id="IPR019519">
    <property type="entry name" value="Elp5"/>
</dbReference>
<evidence type="ECO:0000313" key="9">
    <source>
        <dbReference type="EMBL" id="KAK4872223.1"/>
    </source>
</evidence>
<evidence type="ECO:0000256" key="1">
    <source>
        <dbReference type="ARBA" id="ARBA00004123"/>
    </source>
</evidence>
<comment type="caution">
    <text evidence="9">The sequence shown here is derived from an EMBL/GenBank/DDBJ whole genome shotgun (WGS) entry which is preliminary data.</text>
</comment>
<dbReference type="GO" id="GO:0002098">
    <property type="term" value="P:tRNA wobble uridine modification"/>
    <property type="evidence" value="ECO:0007669"/>
    <property type="project" value="InterPro"/>
</dbReference>
<dbReference type="GO" id="GO:0005829">
    <property type="term" value="C:cytosol"/>
    <property type="evidence" value="ECO:0007669"/>
    <property type="project" value="TreeGrafter"/>
</dbReference>
<comment type="subcellular location">
    <subcellularLocation>
        <location evidence="2">Cytoplasm</location>
    </subcellularLocation>
    <subcellularLocation>
        <location evidence="1">Nucleus</location>
    </subcellularLocation>
</comment>
<protein>
    <recommendedName>
        <fullName evidence="5">Elongator complex protein 5</fullName>
    </recommendedName>
</protein>
<keyword evidence="7" id="KW-0819">tRNA processing</keyword>
<evidence type="ECO:0000313" key="10">
    <source>
        <dbReference type="Proteomes" id="UP001353858"/>
    </source>
</evidence>
<dbReference type="GO" id="GO:0000049">
    <property type="term" value="F:tRNA binding"/>
    <property type="evidence" value="ECO:0007669"/>
    <property type="project" value="TreeGrafter"/>
</dbReference>
<evidence type="ECO:0000256" key="4">
    <source>
        <dbReference type="ARBA" id="ARBA00009567"/>
    </source>
</evidence>
<dbReference type="AlphaFoldDB" id="A0AAN7QBF5"/>
<name>A0AAN7QBF5_9COLE</name>
<reference evidence="10" key="1">
    <citation type="submission" date="2023-01" db="EMBL/GenBank/DDBJ databases">
        <title>Key to firefly adult light organ development and bioluminescence: homeobox transcription factors regulate luciferase expression and transportation to peroxisome.</title>
        <authorList>
            <person name="Fu X."/>
        </authorList>
    </citation>
    <scope>NUCLEOTIDE SEQUENCE [LARGE SCALE GENOMIC DNA]</scope>
</reference>
<dbReference type="Proteomes" id="UP001353858">
    <property type="component" value="Unassembled WGS sequence"/>
</dbReference>
<proteinExistence type="inferred from homology"/>
<dbReference type="PANTHER" id="PTHR15641:SF1">
    <property type="entry name" value="ELONGATOR COMPLEX PROTEIN 5"/>
    <property type="match status" value="1"/>
</dbReference>
<keyword evidence="10" id="KW-1185">Reference proteome</keyword>
<evidence type="ECO:0000256" key="3">
    <source>
        <dbReference type="ARBA" id="ARBA00005043"/>
    </source>
</evidence>
<dbReference type="GO" id="GO:0033588">
    <property type="term" value="C:elongator holoenzyme complex"/>
    <property type="evidence" value="ECO:0007669"/>
    <property type="project" value="InterPro"/>
</dbReference>
<accession>A0AAN7QBF5</accession>
<dbReference type="EMBL" id="JARPUR010000008">
    <property type="protein sequence ID" value="KAK4872223.1"/>
    <property type="molecule type" value="Genomic_DNA"/>
</dbReference>
<keyword evidence="8" id="KW-0539">Nucleus</keyword>
<dbReference type="InterPro" id="IPR027417">
    <property type="entry name" value="P-loop_NTPase"/>
</dbReference>
<evidence type="ECO:0000256" key="7">
    <source>
        <dbReference type="ARBA" id="ARBA00022694"/>
    </source>
</evidence>
<dbReference type="Gene3D" id="3.40.50.300">
    <property type="entry name" value="P-loop containing nucleotide triphosphate hydrolases"/>
    <property type="match status" value="1"/>
</dbReference>
<gene>
    <name evidence="9" type="ORF">RN001_016347</name>
</gene>
<evidence type="ECO:0000256" key="8">
    <source>
        <dbReference type="ARBA" id="ARBA00023242"/>
    </source>
</evidence>